<sequence>MSTQPTNNRTAANSAQPTRRPSGWERDGVNGGLTSIQMLLIWLTARGNYGRWLATTFDRQERDEVCTEIQEFFQIQGSIARDTRGKMHIIRPTSGDVIDSSVIILSQISITRFSSSEGLA</sequence>
<evidence type="ECO:0000256" key="1">
    <source>
        <dbReference type="SAM" id="MobiDB-lite"/>
    </source>
</evidence>
<dbReference type="EMBL" id="VSWC01000132">
    <property type="protein sequence ID" value="KAA1079407.1"/>
    <property type="molecule type" value="Genomic_DNA"/>
</dbReference>
<gene>
    <name evidence="2" type="ORF">PGT21_010494</name>
</gene>
<accession>A0A5B0MQU4</accession>
<dbReference type="AlphaFoldDB" id="A0A5B0MQU4"/>
<feature type="region of interest" description="Disordered" evidence="1">
    <location>
        <begin position="1"/>
        <end position="29"/>
    </location>
</feature>
<organism evidence="2 3">
    <name type="scientific">Puccinia graminis f. sp. tritici</name>
    <dbReference type="NCBI Taxonomy" id="56615"/>
    <lineage>
        <taxon>Eukaryota</taxon>
        <taxon>Fungi</taxon>
        <taxon>Dikarya</taxon>
        <taxon>Basidiomycota</taxon>
        <taxon>Pucciniomycotina</taxon>
        <taxon>Pucciniomycetes</taxon>
        <taxon>Pucciniales</taxon>
        <taxon>Pucciniaceae</taxon>
        <taxon>Puccinia</taxon>
    </lineage>
</organism>
<keyword evidence="3" id="KW-1185">Reference proteome</keyword>
<feature type="compositionally biased region" description="Polar residues" evidence="1">
    <location>
        <begin position="1"/>
        <end position="19"/>
    </location>
</feature>
<proteinExistence type="predicted"/>
<dbReference type="Proteomes" id="UP000324748">
    <property type="component" value="Unassembled WGS sequence"/>
</dbReference>
<protein>
    <submittedName>
        <fullName evidence="2">Uncharacterized protein</fullName>
    </submittedName>
</protein>
<reference evidence="2 3" key="1">
    <citation type="submission" date="2019-05" db="EMBL/GenBank/DDBJ databases">
        <title>Emergence of the Ug99 lineage of the wheat stem rust pathogen through somatic hybridization.</title>
        <authorList>
            <person name="Li F."/>
            <person name="Upadhyaya N.M."/>
            <person name="Sperschneider J."/>
            <person name="Matny O."/>
            <person name="Nguyen-Phuc H."/>
            <person name="Mago R."/>
            <person name="Raley C."/>
            <person name="Miller M.E."/>
            <person name="Silverstein K.A.T."/>
            <person name="Henningsen E."/>
            <person name="Hirsch C.D."/>
            <person name="Visser B."/>
            <person name="Pretorius Z.A."/>
            <person name="Steffenson B.J."/>
            <person name="Schwessinger B."/>
            <person name="Dodds P.N."/>
            <person name="Figueroa M."/>
        </authorList>
    </citation>
    <scope>NUCLEOTIDE SEQUENCE [LARGE SCALE GENOMIC DNA]</scope>
    <source>
        <strain evidence="2">21-0</strain>
    </source>
</reference>
<evidence type="ECO:0000313" key="3">
    <source>
        <dbReference type="Proteomes" id="UP000324748"/>
    </source>
</evidence>
<dbReference type="PANTHER" id="PTHR33324:SF2">
    <property type="entry name" value="MYB_SANT-LIKE DNA-BINDING DOMAIN-CONTAINING PROTEIN"/>
    <property type="match status" value="1"/>
</dbReference>
<dbReference type="PANTHER" id="PTHR33324">
    <property type="entry name" value="EXPRESSED PROTEIN"/>
    <property type="match status" value="1"/>
</dbReference>
<dbReference type="OrthoDB" id="168171at2759"/>
<name>A0A5B0MQU4_PUCGR</name>
<evidence type="ECO:0000313" key="2">
    <source>
        <dbReference type="EMBL" id="KAA1079407.1"/>
    </source>
</evidence>
<comment type="caution">
    <text evidence="2">The sequence shown here is derived from an EMBL/GenBank/DDBJ whole genome shotgun (WGS) entry which is preliminary data.</text>
</comment>